<proteinExistence type="predicted"/>
<dbReference type="EMBL" id="JABEQB010000005">
    <property type="protein sequence ID" value="NNG66157.1"/>
    <property type="molecule type" value="Genomic_DNA"/>
</dbReference>
<sequence length="91" mass="10729">MNYLKKIRLNKERQELDKLIIDFLNIGDYVSGTYEKLGKKINTDANKIRGVIDLLRLAGIIEVLYQTDDYVFYKIREGINKKEIIRGIQHK</sequence>
<dbReference type="Proteomes" id="UP000529861">
    <property type="component" value="Unassembled WGS sequence"/>
</dbReference>
<dbReference type="AlphaFoldDB" id="A0A7Y2L6J1"/>
<dbReference type="RefSeq" id="WP_170270379.1">
    <property type="nucleotide sequence ID" value="NZ_JABEQB010000005.1"/>
</dbReference>
<gene>
    <name evidence="1" type="ORF">HKI81_02740</name>
</gene>
<accession>A0A7Y2L6J1</accession>
<evidence type="ECO:0000313" key="1">
    <source>
        <dbReference type="EMBL" id="NNG66157.1"/>
    </source>
</evidence>
<organism evidence="1 2">
    <name type="scientific">Caldanaerobacter subterraneus</name>
    <dbReference type="NCBI Taxonomy" id="911092"/>
    <lineage>
        <taxon>Bacteria</taxon>
        <taxon>Bacillati</taxon>
        <taxon>Bacillota</taxon>
        <taxon>Clostridia</taxon>
        <taxon>Thermoanaerobacterales</taxon>
        <taxon>Thermoanaerobacteraceae</taxon>
        <taxon>Caldanaerobacter</taxon>
    </lineage>
</organism>
<reference evidence="1 2" key="1">
    <citation type="submission" date="2020-04" db="EMBL/GenBank/DDBJ databases">
        <title>Draft genome sequence of Caldanaerobacter sunterraneus. strain 1523vc isolated from Griffin hot spring, Kamchatka, Russia.</title>
        <authorList>
            <person name="Toshchakov S.V."/>
            <person name="Podosokorskaya O.A."/>
            <person name="Kublanov I.V."/>
            <person name="Korzhenkov A."/>
            <person name="Patrushev M.V."/>
        </authorList>
    </citation>
    <scope>NUCLEOTIDE SEQUENCE [LARGE SCALE GENOMIC DNA]</scope>
    <source>
        <strain evidence="1 2">1523vc</strain>
    </source>
</reference>
<protein>
    <submittedName>
        <fullName evidence="1">Uncharacterized protein</fullName>
    </submittedName>
</protein>
<comment type="caution">
    <text evidence="1">The sequence shown here is derived from an EMBL/GenBank/DDBJ whole genome shotgun (WGS) entry which is preliminary data.</text>
</comment>
<evidence type="ECO:0000313" key="2">
    <source>
        <dbReference type="Proteomes" id="UP000529861"/>
    </source>
</evidence>
<name>A0A7Y2L6J1_9THEO</name>